<keyword evidence="1 3" id="KW-0479">Metal-binding</keyword>
<keyword evidence="2" id="KW-0862">Zinc</keyword>
<comment type="caution">
    <text evidence="5">The sequence shown here is derived from an EMBL/GenBank/DDBJ whole genome shotgun (WGS) entry which is preliminary data.</text>
</comment>
<dbReference type="InterPro" id="IPR050143">
    <property type="entry name" value="TRIM/RBCC"/>
</dbReference>
<dbReference type="SMART" id="SM00336">
    <property type="entry name" value="BBOX"/>
    <property type="match status" value="1"/>
</dbReference>
<reference evidence="5 6" key="1">
    <citation type="submission" date="2019-09" db="EMBL/GenBank/DDBJ databases">
        <title>Bird 10,000 Genomes (B10K) Project - Family phase.</title>
        <authorList>
            <person name="Zhang G."/>
        </authorList>
    </citation>
    <scope>NUCLEOTIDE SEQUENCE [LARGE SCALE GENOMIC DNA]</scope>
    <source>
        <strain evidence="5">B10K-DU-003-42</strain>
        <tissue evidence="5">Mixed tissue sample</tissue>
    </source>
</reference>
<dbReference type="SUPFAM" id="SSF57845">
    <property type="entry name" value="B-box zinc-binding domain"/>
    <property type="match status" value="1"/>
</dbReference>
<sequence length="69" mass="7801">ARVLEVAKRLSARVAKGEAVEDGGCRRHREPLNVFCKDDEAFICAICRESRAHRSHTVLPVHDAVQEYK</sequence>
<dbReference type="Proteomes" id="UP000536260">
    <property type="component" value="Unassembled WGS sequence"/>
</dbReference>
<feature type="non-terminal residue" evidence="5">
    <location>
        <position position="1"/>
    </location>
</feature>
<dbReference type="Pfam" id="PF00643">
    <property type="entry name" value="zf-B_box"/>
    <property type="match status" value="1"/>
</dbReference>
<dbReference type="PROSITE" id="PS50119">
    <property type="entry name" value="ZF_BBOX"/>
    <property type="match status" value="1"/>
</dbReference>
<dbReference type="AlphaFoldDB" id="A0A7L3B544"/>
<name>A0A7L3B544_9AVES</name>
<evidence type="ECO:0000256" key="3">
    <source>
        <dbReference type="PROSITE-ProRule" id="PRU00024"/>
    </source>
</evidence>
<feature type="domain" description="B box-type" evidence="4">
    <location>
        <begin position="25"/>
        <end position="61"/>
    </location>
</feature>
<dbReference type="CDD" id="cd19760">
    <property type="entry name" value="Bbox2_TRIM4-like"/>
    <property type="match status" value="1"/>
</dbReference>
<feature type="non-terminal residue" evidence="5">
    <location>
        <position position="69"/>
    </location>
</feature>
<dbReference type="PANTHER" id="PTHR24103">
    <property type="entry name" value="E3 UBIQUITIN-PROTEIN LIGASE TRIM"/>
    <property type="match status" value="1"/>
</dbReference>
<evidence type="ECO:0000256" key="1">
    <source>
        <dbReference type="ARBA" id="ARBA00022771"/>
    </source>
</evidence>
<dbReference type="GO" id="GO:0008270">
    <property type="term" value="F:zinc ion binding"/>
    <property type="evidence" value="ECO:0007669"/>
    <property type="project" value="UniProtKB-KW"/>
</dbReference>
<keyword evidence="6" id="KW-1185">Reference proteome</keyword>
<dbReference type="EMBL" id="VZTO01021332">
    <property type="protein sequence ID" value="NXT27197.1"/>
    <property type="molecule type" value="Genomic_DNA"/>
</dbReference>
<organism evidence="5 6">
    <name type="scientific">Syrrhaptes paradoxus</name>
    <name type="common">Pallas's sandgrouse</name>
    <dbReference type="NCBI Taxonomy" id="302527"/>
    <lineage>
        <taxon>Eukaryota</taxon>
        <taxon>Metazoa</taxon>
        <taxon>Chordata</taxon>
        <taxon>Craniata</taxon>
        <taxon>Vertebrata</taxon>
        <taxon>Euteleostomi</taxon>
        <taxon>Archelosauria</taxon>
        <taxon>Archosauria</taxon>
        <taxon>Dinosauria</taxon>
        <taxon>Saurischia</taxon>
        <taxon>Theropoda</taxon>
        <taxon>Coelurosauria</taxon>
        <taxon>Aves</taxon>
        <taxon>Neognathae</taxon>
        <taxon>Neoaves</taxon>
        <taxon>Columbimorphae</taxon>
        <taxon>Pterocliformes</taxon>
        <taxon>Pteroclidae</taxon>
        <taxon>Syrrhaptes</taxon>
    </lineage>
</organism>
<evidence type="ECO:0000313" key="5">
    <source>
        <dbReference type="EMBL" id="NXT27197.1"/>
    </source>
</evidence>
<evidence type="ECO:0000256" key="2">
    <source>
        <dbReference type="ARBA" id="ARBA00022833"/>
    </source>
</evidence>
<accession>A0A7L3B544</accession>
<dbReference type="InterPro" id="IPR000315">
    <property type="entry name" value="Znf_B-box"/>
</dbReference>
<protein>
    <submittedName>
        <fullName evidence="5">TRI27 protein</fullName>
    </submittedName>
</protein>
<proteinExistence type="predicted"/>
<evidence type="ECO:0000313" key="6">
    <source>
        <dbReference type="Proteomes" id="UP000536260"/>
    </source>
</evidence>
<evidence type="ECO:0000259" key="4">
    <source>
        <dbReference type="PROSITE" id="PS50119"/>
    </source>
</evidence>
<keyword evidence="1 3" id="KW-0863">Zinc-finger</keyword>
<gene>
    <name evidence="5" type="primary">Trim27</name>
    <name evidence="5" type="ORF">SYRPAR_R14833</name>
</gene>
<dbReference type="Gene3D" id="3.30.160.60">
    <property type="entry name" value="Classic Zinc Finger"/>
    <property type="match status" value="1"/>
</dbReference>